<dbReference type="Gene3D" id="3.90.79.10">
    <property type="entry name" value="Nucleoside Triphosphate Pyrophosphohydrolase"/>
    <property type="match status" value="1"/>
</dbReference>
<feature type="compositionally biased region" description="Basic and acidic residues" evidence="11">
    <location>
        <begin position="517"/>
        <end position="527"/>
    </location>
</feature>
<evidence type="ECO:0000256" key="7">
    <source>
        <dbReference type="ARBA" id="ARBA00022801"/>
    </source>
</evidence>
<dbReference type="PANTHER" id="PTHR23114">
    <property type="entry name" value="M7GPPPN-MRNA HYDROLASE"/>
    <property type="match status" value="1"/>
</dbReference>
<feature type="compositionally biased region" description="Acidic residues" evidence="11">
    <location>
        <begin position="566"/>
        <end position="587"/>
    </location>
</feature>
<name>A0A061ATX4_CYBFA</name>
<dbReference type="VEuPathDB" id="FungiDB:BON22_0045"/>
<keyword evidence="10" id="KW-0464">Manganese</keyword>
<dbReference type="OrthoDB" id="18996at2759"/>
<dbReference type="PROSITE" id="PS00893">
    <property type="entry name" value="NUDIX_BOX"/>
    <property type="match status" value="1"/>
</dbReference>
<dbReference type="SUPFAM" id="SSF55811">
    <property type="entry name" value="Nudix"/>
    <property type="match status" value="1"/>
</dbReference>
<sequence length="943" mass="103928">MSIQLRDGLQNQPLDKALEDLLVRFVVNSPAESLTTSERVFFLFEEAHWFYLDFLRTINPSLPSLKMRAFSKKLIELFPMVWQGGDLEEGLKGFLNYKRSIPVRGAALFNTQLNKLLLVQGTESNSWSFPRGKISKDEDDVACACREVKEEIGFDISPYIKEDVYIERNVQGKNFKIFMCKNVPDDFPFKPIARNEIKSIVWADFKSLTKKVKNDSSKYFLVPGMIHPLINYVKKNKGEIDEAKLKLDVEIQLKSMLGIGETPSQPVNDPGREILDFIRESTAKKQLKDQQQNAQNHQSLNMHIPPQMPMYPMPAFGFHPPPFQQLPLIAPFAPPPMGAMGMPSMQLPNFGMNPMMFQGPPMPVRPTQIQAPPSTDQLQRPSLSFRNDAGSKELLGLLNSKDTKPKDGSGFLSQLMGTDSNEEKQKKKITLLKRDASAEDSSSKHKNDLLALIKQHPKKVDTPSSTLEQKEEPPVSHSNNASAELLNLLKPKKPTANGDAASKTKPNTRESSPQTQGKKEKTKEKPLSKKKMKQLSSNDESAHLQAKPPSKELLELIKKSKKQNDDDAEIFEDYSDDDYYEEEEHEDNGEKFFEAQEPAAVPSAVEPVKKMRLLKRGQTLDDLKAESETAEKNESLHDTADANEIGSDLHEAHSVSTIQFSDDDEDDDDDDEDSSDETKGDILENPSTAHITVDALEASDDDDIYNAPTPQPTVKTSAGAEILDSLSRDTPTPTPTVGTNVAGNEILSILQSKPQTPVTTQENINAKNDLLGLLHKSQTPQQPATPASDPSADLLAMLHKPPATQESAATPVAAPVPSQVAKDPSADLLAMLHKKPSNEPSPSSTPVSAPLRESSSPSNDLLALLKKPVKSPEPEQSASSQPPQSPPTQNVGSPANDLLSLLHKAPTPPASTNSVEASPVAAPQLEKKENPGKSLMNLLFKKK</sequence>
<keyword evidence="4" id="KW-0963">Cytoplasm</keyword>
<feature type="region of interest" description="Disordered" evidence="11">
    <location>
        <begin position="356"/>
        <end position="383"/>
    </location>
</feature>
<dbReference type="FunFam" id="3.90.79.10:FF:000045">
    <property type="entry name" value="mRNA-decapping enzyme 2"/>
    <property type="match status" value="1"/>
</dbReference>
<dbReference type="GO" id="GO:0000184">
    <property type="term" value="P:nuclear-transcribed mRNA catabolic process, nonsense-mediated decay"/>
    <property type="evidence" value="ECO:0007669"/>
    <property type="project" value="UniProtKB-KW"/>
</dbReference>
<dbReference type="InterPro" id="IPR007722">
    <property type="entry name" value="DCP2_BoxA"/>
</dbReference>
<dbReference type="InterPro" id="IPR015797">
    <property type="entry name" value="NUDIX_hydrolase-like_dom_sf"/>
</dbReference>
<evidence type="ECO:0000256" key="3">
    <source>
        <dbReference type="ARBA" id="ARBA00005279"/>
    </source>
</evidence>
<evidence type="ECO:0000256" key="11">
    <source>
        <dbReference type="SAM" id="MobiDB-lite"/>
    </source>
</evidence>
<feature type="compositionally biased region" description="Acidic residues" evidence="11">
    <location>
        <begin position="661"/>
        <end position="675"/>
    </location>
</feature>
<feature type="region of interest" description="Disordered" evidence="11">
    <location>
        <begin position="454"/>
        <end position="738"/>
    </location>
</feature>
<dbReference type="InterPro" id="IPR036189">
    <property type="entry name" value="DCP2_BoxA_sf"/>
</dbReference>
<dbReference type="GO" id="GO:0140933">
    <property type="term" value="F:5'-(N(7)-methylguanosine 5'-triphospho)-[mRNA] hydrolase activity"/>
    <property type="evidence" value="ECO:0007669"/>
    <property type="project" value="InterPro"/>
</dbReference>
<keyword evidence="8" id="KW-0694">RNA-binding</keyword>
<feature type="region of interest" description="Disordered" evidence="11">
    <location>
        <begin position="769"/>
        <end position="943"/>
    </location>
</feature>
<feature type="compositionally biased region" description="Polar residues" evidence="11">
    <location>
        <begin position="776"/>
        <end position="785"/>
    </location>
</feature>
<dbReference type="GO" id="GO:0003723">
    <property type="term" value="F:RNA binding"/>
    <property type="evidence" value="ECO:0007669"/>
    <property type="project" value="UniProtKB-KW"/>
</dbReference>
<dbReference type="Proteomes" id="UP000189513">
    <property type="component" value="Unassembled WGS sequence"/>
</dbReference>
<gene>
    <name evidence="14" type="ORF">BON22_0045</name>
    <name evidence="13" type="ORF">CYFA0S_02e06700g</name>
</gene>
<feature type="compositionally biased region" description="Basic and acidic residues" evidence="11">
    <location>
        <begin position="549"/>
        <end position="565"/>
    </location>
</feature>
<dbReference type="AlphaFoldDB" id="A0A061ATX4"/>
<keyword evidence="5" id="KW-0507">mRNA processing</keyword>
<reference evidence="14" key="3">
    <citation type="submission" date="2017-01" db="EMBL/GenBank/DDBJ databases">
        <authorList>
            <person name="Mah S.A."/>
            <person name="Swanson W.J."/>
            <person name="Moy G.W."/>
            <person name="Vacquier V.D."/>
        </authorList>
    </citation>
    <scope>NUCLEOTIDE SEQUENCE [LARGE SCALE GENOMIC DNA]</scope>
    <source>
        <strain evidence="14">65</strain>
    </source>
</reference>
<dbReference type="Gene3D" id="1.10.10.1050">
    <property type="entry name" value="Dcp2, box A domain"/>
    <property type="match status" value="1"/>
</dbReference>
<feature type="compositionally biased region" description="Polar residues" evidence="11">
    <location>
        <begin position="838"/>
        <end position="859"/>
    </location>
</feature>
<feature type="compositionally biased region" description="Low complexity" evidence="11">
    <location>
        <begin position="808"/>
        <end position="821"/>
    </location>
</feature>
<comment type="similarity">
    <text evidence="3">Belongs to the Nudix hydrolase family. DCP2 subfamily.</text>
</comment>
<evidence type="ECO:0000256" key="8">
    <source>
        <dbReference type="ARBA" id="ARBA00022884"/>
    </source>
</evidence>
<evidence type="ECO:0000313" key="15">
    <source>
        <dbReference type="Proteomes" id="UP000189513"/>
    </source>
</evidence>
<dbReference type="GO" id="GO:0000290">
    <property type="term" value="P:deadenylation-dependent decapping of nuclear-transcribed mRNA"/>
    <property type="evidence" value="ECO:0007669"/>
    <property type="project" value="InterPro"/>
</dbReference>
<evidence type="ECO:0000256" key="10">
    <source>
        <dbReference type="ARBA" id="ARBA00023211"/>
    </source>
</evidence>
<dbReference type="SUPFAM" id="SSF140586">
    <property type="entry name" value="Dcp2 domain-like"/>
    <property type="match status" value="1"/>
</dbReference>
<evidence type="ECO:0000256" key="2">
    <source>
        <dbReference type="ARBA" id="ARBA00004201"/>
    </source>
</evidence>
<feature type="compositionally biased region" description="Low complexity" evidence="11">
    <location>
        <begin position="478"/>
        <end position="489"/>
    </location>
</feature>
<dbReference type="Pfam" id="PF00293">
    <property type="entry name" value="NUDIX"/>
    <property type="match status" value="1"/>
</dbReference>
<evidence type="ECO:0000256" key="9">
    <source>
        <dbReference type="ARBA" id="ARBA00023161"/>
    </source>
</evidence>
<comment type="subcellular location">
    <subcellularLocation>
        <location evidence="2">Cytoplasm</location>
        <location evidence="2">P-body</location>
    </subcellularLocation>
</comment>
<evidence type="ECO:0000313" key="14">
    <source>
        <dbReference type="EMBL" id="ONH70160.1"/>
    </source>
</evidence>
<dbReference type="PROSITE" id="PS51462">
    <property type="entry name" value="NUDIX"/>
    <property type="match status" value="1"/>
</dbReference>
<feature type="region of interest" description="Disordered" evidence="11">
    <location>
        <begin position="396"/>
        <end position="424"/>
    </location>
</feature>
<feature type="compositionally biased region" description="Polar residues" evidence="11">
    <location>
        <begin position="367"/>
        <end position="383"/>
    </location>
</feature>
<dbReference type="EMBL" id="MPUK01000001">
    <property type="protein sequence ID" value="ONH70160.1"/>
    <property type="molecule type" value="Genomic_DNA"/>
</dbReference>
<feature type="domain" description="Nudix hydrolase" evidence="12">
    <location>
        <begin position="99"/>
        <end position="227"/>
    </location>
</feature>
<evidence type="ECO:0000256" key="4">
    <source>
        <dbReference type="ARBA" id="ARBA00022490"/>
    </source>
</evidence>
<feature type="compositionally biased region" description="Basic and acidic residues" evidence="11">
    <location>
        <begin position="618"/>
        <end position="640"/>
    </location>
</feature>
<comment type="cofactor">
    <cofactor evidence="1">
        <name>Mn(2+)</name>
        <dbReference type="ChEBI" id="CHEBI:29035"/>
    </cofactor>
</comment>
<dbReference type="GO" id="GO:0000932">
    <property type="term" value="C:P-body"/>
    <property type="evidence" value="ECO:0007669"/>
    <property type="project" value="UniProtKB-SubCell"/>
</dbReference>
<protein>
    <submittedName>
        <fullName evidence="13">CYFA0S02e06700g1_1</fullName>
    </submittedName>
    <submittedName>
        <fullName evidence="14">mRNA-decapping enzyme subunit 2</fullName>
    </submittedName>
</protein>
<dbReference type="GO" id="GO:0006397">
    <property type="term" value="P:mRNA processing"/>
    <property type="evidence" value="ECO:0007669"/>
    <property type="project" value="UniProtKB-KW"/>
</dbReference>
<evidence type="ECO:0000256" key="5">
    <source>
        <dbReference type="ARBA" id="ARBA00022664"/>
    </source>
</evidence>
<organism evidence="13">
    <name type="scientific">Cyberlindnera fabianii</name>
    <name type="common">Yeast</name>
    <name type="synonym">Hansenula fabianii</name>
    <dbReference type="NCBI Taxonomy" id="36022"/>
    <lineage>
        <taxon>Eukaryota</taxon>
        <taxon>Fungi</taxon>
        <taxon>Dikarya</taxon>
        <taxon>Ascomycota</taxon>
        <taxon>Saccharomycotina</taxon>
        <taxon>Saccharomycetes</taxon>
        <taxon>Phaffomycetales</taxon>
        <taxon>Phaffomycetaceae</taxon>
        <taxon>Cyberlindnera</taxon>
    </lineage>
</organism>
<keyword evidence="9" id="KW-0866">Nonsense-mediated mRNA decay</keyword>
<evidence type="ECO:0000259" key="12">
    <source>
        <dbReference type="PROSITE" id="PS51462"/>
    </source>
</evidence>
<evidence type="ECO:0000313" key="13">
    <source>
        <dbReference type="EMBL" id="CDR38836.1"/>
    </source>
</evidence>
<keyword evidence="6" id="KW-0479">Metal-binding</keyword>
<keyword evidence="7" id="KW-0378">Hydrolase</keyword>
<dbReference type="STRING" id="36022.A0A061ATX4"/>
<dbReference type="InterPro" id="IPR044099">
    <property type="entry name" value="Dcp2_NUDIX"/>
</dbReference>
<reference evidence="15" key="2">
    <citation type="journal article" date="2017" name="Genome Announc.">
        <title>Genome sequences of Cyberlindnera fabianii 65, Pichia kudriavzevii 129, and Saccharomyces cerevisiae 131 isolated from fermented masau fruits in Zimbabwe.</title>
        <authorList>
            <person name="van Rijswijck I.M.H."/>
            <person name="Derks M.F.L."/>
            <person name="Abee T."/>
            <person name="de Ridder D."/>
            <person name="Smid E.J."/>
        </authorList>
    </citation>
    <scope>NUCLEOTIDE SEQUENCE [LARGE SCALE GENOMIC DNA]</scope>
    <source>
        <strain evidence="15">65</strain>
    </source>
</reference>
<dbReference type="EMBL" id="LK052887">
    <property type="protein sequence ID" value="CDR38836.1"/>
    <property type="molecule type" value="Genomic_DNA"/>
</dbReference>
<dbReference type="Pfam" id="PF05026">
    <property type="entry name" value="DCP2"/>
    <property type="match status" value="1"/>
</dbReference>
<keyword evidence="15" id="KW-1185">Reference proteome</keyword>
<dbReference type="SMART" id="SM01125">
    <property type="entry name" value="DCP2"/>
    <property type="match status" value="1"/>
</dbReference>
<dbReference type="PANTHER" id="PTHR23114:SF17">
    <property type="entry name" value="M7GPPPN-MRNA HYDROLASE"/>
    <property type="match status" value="1"/>
</dbReference>
<accession>A0A061ATX4</accession>
<evidence type="ECO:0000256" key="6">
    <source>
        <dbReference type="ARBA" id="ARBA00022723"/>
    </source>
</evidence>
<dbReference type="InterPro" id="IPR020084">
    <property type="entry name" value="NUDIX_hydrolase_CS"/>
</dbReference>
<dbReference type="CDD" id="cd03672">
    <property type="entry name" value="NUDIX_Dcp2p_Nudt20"/>
    <property type="match status" value="1"/>
</dbReference>
<evidence type="ECO:0000256" key="1">
    <source>
        <dbReference type="ARBA" id="ARBA00001936"/>
    </source>
</evidence>
<dbReference type="InterPro" id="IPR000086">
    <property type="entry name" value="NUDIX_hydrolase_dom"/>
</dbReference>
<reference evidence="13" key="1">
    <citation type="journal article" date="2014" name="Genome Announc.">
        <title>Genome sequence of the yeast Cyberlindnera fabianii (Hansenula fabianii).</title>
        <authorList>
            <person name="Freel K.C."/>
            <person name="Sarilar V."/>
            <person name="Neuveglise C."/>
            <person name="Devillers H."/>
            <person name="Friedrich A."/>
            <person name="Schacherer J."/>
        </authorList>
    </citation>
    <scope>NUCLEOTIDE SEQUENCE</scope>
    <source>
        <strain evidence="13">YJS4271</strain>
    </source>
</reference>
<dbReference type="OMA" id="QHYSEND"/>
<proteinExistence type="inferred from homology"/>
<dbReference type="GO" id="GO:0030145">
    <property type="term" value="F:manganese ion binding"/>
    <property type="evidence" value="ECO:0007669"/>
    <property type="project" value="InterPro"/>
</dbReference>